<accession>A0ABT2CX72</accession>
<dbReference type="Proteomes" id="UP001204621">
    <property type="component" value="Unassembled WGS sequence"/>
</dbReference>
<evidence type="ECO:0000313" key="2">
    <source>
        <dbReference type="EMBL" id="MCS0658587.1"/>
    </source>
</evidence>
<sequence>MLKPPVPPIPGMTDTLEFVKNLWSGMNVPGVGMPGMADATLSTDALDKKIADLKAIEAWLNMNTSMLRATIQGLEVQRGTLGALKSMSATMAQAMSQASEQAAAAAALNPFMAGATTPGTGASTGKGQDGTQAKGKAGSAKSNGEGGAKSADQAGAQAGSQGAQGGPAGEAVPPGMPGLPAAMAWWNLLQDQFTQAVTGAMAANSAATAAKPGPGPAEPPKDGAAKT</sequence>
<evidence type="ECO:0008006" key="4">
    <source>
        <dbReference type="Google" id="ProtNLM"/>
    </source>
</evidence>
<feature type="compositionally biased region" description="Low complexity" evidence="1">
    <location>
        <begin position="202"/>
        <end position="212"/>
    </location>
</feature>
<feature type="region of interest" description="Disordered" evidence="1">
    <location>
        <begin position="117"/>
        <end position="176"/>
    </location>
</feature>
<gene>
    <name evidence="2" type="ORF">NX778_10975</name>
</gene>
<keyword evidence="3" id="KW-1185">Reference proteome</keyword>
<feature type="region of interest" description="Disordered" evidence="1">
    <location>
        <begin position="202"/>
        <end position="227"/>
    </location>
</feature>
<name>A0ABT2CX72_9BURK</name>
<dbReference type="NCBIfam" id="NF043076">
    <property type="entry name" value="PHA_gran_PhaM"/>
    <property type="match status" value="1"/>
</dbReference>
<dbReference type="RefSeq" id="WP_258811783.1">
    <property type="nucleotide sequence ID" value="NZ_JANUGU010000003.1"/>
</dbReference>
<feature type="compositionally biased region" description="Low complexity" evidence="1">
    <location>
        <begin position="148"/>
        <end position="161"/>
    </location>
</feature>
<dbReference type="InterPro" id="IPR050026">
    <property type="entry name" value="PHA_gran_PhaM_N"/>
</dbReference>
<evidence type="ECO:0000256" key="1">
    <source>
        <dbReference type="SAM" id="MobiDB-lite"/>
    </source>
</evidence>
<comment type="caution">
    <text evidence="2">The sequence shown here is derived from an EMBL/GenBank/DDBJ whole genome shotgun (WGS) entry which is preliminary data.</text>
</comment>
<dbReference type="EMBL" id="JANUGU010000003">
    <property type="protein sequence ID" value="MCS0658587.1"/>
    <property type="molecule type" value="Genomic_DNA"/>
</dbReference>
<proteinExistence type="predicted"/>
<evidence type="ECO:0000313" key="3">
    <source>
        <dbReference type="Proteomes" id="UP001204621"/>
    </source>
</evidence>
<reference evidence="2 3" key="1">
    <citation type="submission" date="2022-08" db="EMBL/GenBank/DDBJ databases">
        <title>Reclassification of Massilia species as members of the genera Telluria, Duganella, Pseudoduganella, Mokoshia gen. nov. and Zemynaea gen. nov. using orthogonal and non-orthogonal genome-based approaches.</title>
        <authorList>
            <person name="Bowman J.P."/>
        </authorList>
    </citation>
    <scope>NUCLEOTIDE SEQUENCE [LARGE SCALE GENOMIC DNA]</scope>
    <source>
        <strain evidence="2 3">JCM 31606</strain>
    </source>
</reference>
<protein>
    <recommendedName>
        <fullName evidence="4">Transcriptional regulator</fullName>
    </recommendedName>
</protein>
<organism evidence="2 3">
    <name type="scientific">Massilia terrae</name>
    <dbReference type="NCBI Taxonomy" id="1811224"/>
    <lineage>
        <taxon>Bacteria</taxon>
        <taxon>Pseudomonadati</taxon>
        <taxon>Pseudomonadota</taxon>
        <taxon>Betaproteobacteria</taxon>
        <taxon>Burkholderiales</taxon>
        <taxon>Oxalobacteraceae</taxon>
        <taxon>Telluria group</taxon>
        <taxon>Massilia</taxon>
    </lineage>
</organism>